<keyword evidence="1" id="KW-0812">Transmembrane</keyword>
<protein>
    <submittedName>
        <fullName evidence="2">Uncharacterized protein</fullName>
    </submittedName>
</protein>
<reference evidence="2" key="1">
    <citation type="journal article" date="2015" name="Nature">
        <title>Complex archaea that bridge the gap between prokaryotes and eukaryotes.</title>
        <authorList>
            <person name="Spang A."/>
            <person name="Saw J.H."/>
            <person name="Jorgensen S.L."/>
            <person name="Zaremba-Niedzwiedzka K."/>
            <person name="Martijn J."/>
            <person name="Lind A.E."/>
            <person name="van Eijk R."/>
            <person name="Schleper C."/>
            <person name="Guy L."/>
            <person name="Ettema T.J."/>
        </authorList>
    </citation>
    <scope>NUCLEOTIDE SEQUENCE</scope>
</reference>
<feature type="non-terminal residue" evidence="2">
    <location>
        <position position="1"/>
    </location>
</feature>
<evidence type="ECO:0000256" key="1">
    <source>
        <dbReference type="SAM" id="Phobius"/>
    </source>
</evidence>
<comment type="caution">
    <text evidence="2">The sequence shown here is derived from an EMBL/GenBank/DDBJ whole genome shotgun (WGS) entry which is preliminary data.</text>
</comment>
<accession>A0A0F9H1Q3</accession>
<feature type="transmembrane region" description="Helical" evidence="1">
    <location>
        <begin position="23"/>
        <end position="43"/>
    </location>
</feature>
<dbReference type="EMBL" id="LAZR01024311">
    <property type="protein sequence ID" value="KKL75575.1"/>
    <property type="molecule type" value="Genomic_DNA"/>
</dbReference>
<evidence type="ECO:0000313" key="2">
    <source>
        <dbReference type="EMBL" id="KKL75575.1"/>
    </source>
</evidence>
<organism evidence="2">
    <name type="scientific">marine sediment metagenome</name>
    <dbReference type="NCBI Taxonomy" id="412755"/>
    <lineage>
        <taxon>unclassified sequences</taxon>
        <taxon>metagenomes</taxon>
        <taxon>ecological metagenomes</taxon>
    </lineage>
</organism>
<gene>
    <name evidence="2" type="ORF">LCGC14_2053490</name>
</gene>
<keyword evidence="1" id="KW-1133">Transmembrane helix</keyword>
<keyword evidence="1" id="KW-0472">Membrane</keyword>
<dbReference type="AlphaFoldDB" id="A0A0F9H1Q3"/>
<sequence length="130" mass="15308">NLFFCMAVITSKTQLSLFSNTQLTLFSVYRFRIAIIIYIAKLISTAFASNKYRCYLAGYAFAVYFRATRVFYANSCQLYLLAVNPFDFNYHHNDALDTYNYYSYINSVYLFPGNQHFHKSGYKLFCLCRK</sequence>
<proteinExistence type="predicted"/>
<name>A0A0F9H1Q3_9ZZZZ</name>